<organism evidence="2 3">
    <name type="scientific">Ichthyophthirius multifiliis</name>
    <name type="common">White spot disease agent</name>
    <name type="synonym">Ich</name>
    <dbReference type="NCBI Taxonomy" id="5932"/>
    <lineage>
        <taxon>Eukaryota</taxon>
        <taxon>Sar</taxon>
        <taxon>Alveolata</taxon>
        <taxon>Ciliophora</taxon>
        <taxon>Intramacronucleata</taxon>
        <taxon>Oligohymenophorea</taxon>
        <taxon>Hymenostomatida</taxon>
        <taxon>Ophryoglenina</taxon>
        <taxon>Ichthyophthirius</taxon>
    </lineage>
</organism>
<accession>G0R1W7</accession>
<reference evidence="2 3" key="1">
    <citation type="submission" date="2011-07" db="EMBL/GenBank/DDBJ databases">
        <authorList>
            <person name="Coyne R."/>
            <person name="Brami D."/>
            <person name="Johnson J."/>
            <person name="Hostetler J."/>
            <person name="Hannick L."/>
            <person name="Clark T."/>
            <person name="Cassidy-Hanley D."/>
            <person name="Inman J."/>
        </authorList>
    </citation>
    <scope>NUCLEOTIDE SEQUENCE [LARGE SCALE GENOMIC DNA]</scope>
    <source>
        <strain evidence="2 3">G5</strain>
    </source>
</reference>
<feature type="transmembrane region" description="Helical" evidence="1">
    <location>
        <begin position="12"/>
        <end position="35"/>
    </location>
</feature>
<evidence type="ECO:0000313" key="3">
    <source>
        <dbReference type="Proteomes" id="UP000008983"/>
    </source>
</evidence>
<keyword evidence="1" id="KW-0472">Membrane</keyword>
<dbReference type="GeneID" id="14904618"/>
<name>G0R1W7_ICHMU</name>
<protein>
    <submittedName>
        <fullName evidence="2">Uncharacterized protein</fullName>
    </submittedName>
</protein>
<keyword evidence="1" id="KW-0812">Transmembrane</keyword>
<keyword evidence="3" id="KW-1185">Reference proteome</keyword>
<gene>
    <name evidence="2" type="ORF">IMG5_173300</name>
</gene>
<dbReference type="Proteomes" id="UP000008983">
    <property type="component" value="Unassembled WGS sequence"/>
</dbReference>
<dbReference type="InParanoid" id="G0R1W7"/>
<proteinExistence type="predicted"/>
<dbReference type="RefSeq" id="XP_004029776.1">
    <property type="nucleotide sequence ID" value="XM_004029728.1"/>
</dbReference>
<evidence type="ECO:0000313" key="2">
    <source>
        <dbReference type="EMBL" id="EGR28540.1"/>
    </source>
</evidence>
<dbReference type="OrthoDB" id="302468at2759"/>
<dbReference type="EMBL" id="GL984232">
    <property type="protein sequence ID" value="EGR28540.1"/>
    <property type="molecule type" value="Genomic_DNA"/>
</dbReference>
<evidence type="ECO:0000256" key="1">
    <source>
        <dbReference type="SAM" id="Phobius"/>
    </source>
</evidence>
<dbReference type="AlphaFoldDB" id="G0R1W7"/>
<keyword evidence="1" id="KW-1133">Transmembrane helix</keyword>
<sequence length="135" mass="15476">MFIPFGFLIIFIYKYFQIIKIHVLLDLFGFVNFIFIKIQRNHEEVEKTKTLSELNRQEYIKLLCLHFAGNLPNPNILNGIGLSNTMLNITGVVFLLGLNQGFGSLSARAFSAGKYDLMYNYLSKKKNINNTSLGF</sequence>